<evidence type="ECO:0000259" key="1">
    <source>
        <dbReference type="Pfam" id="PF08765"/>
    </source>
</evidence>
<reference evidence="2" key="1">
    <citation type="submission" date="2022-11" db="EMBL/GenBank/DDBJ databases">
        <title>Methylomonas rapida sp. nov., Carotenoid-Producing Obligate Methanotrophs with High Growth Characteristics and Biotechnological Potential.</title>
        <authorList>
            <person name="Tikhonova E.N."/>
            <person name="Suleimanov R.Z."/>
            <person name="Miroshnikov K."/>
            <person name="Oshkin I.Y."/>
            <person name="Belova S.E."/>
            <person name="Danilova O.V."/>
            <person name="Ashikhmin A."/>
            <person name="Konopkin A."/>
            <person name="But S.Y."/>
            <person name="Khmelenina V.N."/>
            <person name="Kuznetsov N."/>
            <person name="Pimenov N.V."/>
            <person name="Dedysh S.N."/>
        </authorList>
    </citation>
    <scope>NUCLEOTIDE SEQUENCE</scope>
    <source>
        <strain evidence="2">MP1</strain>
    </source>
</reference>
<feature type="domain" description="Mor transcription activator" evidence="1">
    <location>
        <begin position="9"/>
        <end position="91"/>
    </location>
</feature>
<name>A0ABY7GR29_9GAMM</name>
<dbReference type="Proteomes" id="UP001162780">
    <property type="component" value="Chromosome"/>
</dbReference>
<dbReference type="InterPro" id="IPR014875">
    <property type="entry name" value="Mor_transcription_activator"/>
</dbReference>
<protein>
    <recommendedName>
        <fullName evidence="1">Mor transcription activator domain-containing protein</fullName>
    </recommendedName>
</protein>
<proteinExistence type="predicted"/>
<dbReference type="InterPro" id="IPR009057">
    <property type="entry name" value="Homeodomain-like_sf"/>
</dbReference>
<dbReference type="EMBL" id="CP113517">
    <property type="protein sequence ID" value="WAR46958.1"/>
    <property type="molecule type" value="Genomic_DNA"/>
</dbReference>
<evidence type="ECO:0000313" key="3">
    <source>
        <dbReference type="Proteomes" id="UP001162780"/>
    </source>
</evidence>
<evidence type="ECO:0000313" key="2">
    <source>
        <dbReference type="EMBL" id="WAR46958.1"/>
    </source>
</evidence>
<dbReference type="SUPFAM" id="SSF46689">
    <property type="entry name" value="Homeodomain-like"/>
    <property type="match status" value="1"/>
</dbReference>
<accession>A0ABY7GR29</accession>
<gene>
    <name evidence="2" type="ORF">NM686_010725</name>
</gene>
<sequence>MNDDSDIYSQILREIQQSVLYFGIDADISRDMAGAITEKLRKLLSKHTVYFPEKPADRNAQIREAFNGCNREEVCEQFGISKATFYRAISERV</sequence>
<keyword evidence="3" id="KW-1185">Reference proteome</keyword>
<dbReference type="Pfam" id="PF08765">
    <property type="entry name" value="Mor"/>
    <property type="match status" value="1"/>
</dbReference>
<organism evidence="2 3">
    <name type="scientific">Methylomonas rapida</name>
    <dbReference type="NCBI Taxonomy" id="2963939"/>
    <lineage>
        <taxon>Bacteria</taxon>
        <taxon>Pseudomonadati</taxon>
        <taxon>Pseudomonadota</taxon>
        <taxon>Gammaproteobacteria</taxon>
        <taxon>Methylococcales</taxon>
        <taxon>Methylococcaceae</taxon>
        <taxon>Methylomonas</taxon>
    </lineage>
</organism>
<dbReference type="RefSeq" id="WP_255187866.1">
    <property type="nucleotide sequence ID" value="NZ_CP113517.1"/>
</dbReference>
<dbReference type="Gene3D" id="1.10.10.60">
    <property type="entry name" value="Homeodomain-like"/>
    <property type="match status" value="1"/>
</dbReference>